<evidence type="ECO:0000256" key="1">
    <source>
        <dbReference type="SAM" id="MobiDB-lite"/>
    </source>
</evidence>
<evidence type="ECO:0000313" key="5">
    <source>
        <dbReference type="Proteomes" id="UP000401717"/>
    </source>
</evidence>
<evidence type="ECO:0000313" key="6">
    <source>
        <dbReference type="Proteomes" id="UP001055303"/>
    </source>
</evidence>
<reference evidence="4 5" key="1">
    <citation type="submission" date="2019-06" db="EMBL/GenBank/DDBJ databases">
        <authorList>
            <person name="Rodrigo-Torres L."/>
            <person name="Arahal R. D."/>
            <person name="Lucena T."/>
        </authorList>
    </citation>
    <scope>NUCLEOTIDE SEQUENCE [LARGE SCALE GENOMIC DNA]</scope>
    <source>
        <strain evidence="4 5">SW08-7</strain>
    </source>
</reference>
<evidence type="ECO:0000313" key="3">
    <source>
        <dbReference type="EMBL" id="GJD55689.1"/>
    </source>
</evidence>
<feature type="compositionally biased region" description="Polar residues" evidence="1">
    <location>
        <begin position="35"/>
        <end position="56"/>
    </location>
</feature>
<dbReference type="RefSeq" id="WP_238178835.1">
    <property type="nucleotide sequence ID" value="NZ_BPQI01000037.1"/>
</dbReference>
<gene>
    <name evidence="3" type="ORF">IFDJLNFL_1576</name>
    <name evidence="4" type="ORF">MTDSW087_03559</name>
</gene>
<dbReference type="EMBL" id="CABFVH010000025">
    <property type="protein sequence ID" value="VUF13852.1"/>
    <property type="molecule type" value="Genomic_DNA"/>
</dbReference>
<proteinExistence type="predicted"/>
<organism evidence="4 5">
    <name type="scientific">Methylobacterium dankookense</name>
    <dbReference type="NCBI Taxonomy" id="560405"/>
    <lineage>
        <taxon>Bacteria</taxon>
        <taxon>Pseudomonadati</taxon>
        <taxon>Pseudomonadota</taxon>
        <taxon>Alphaproteobacteria</taxon>
        <taxon>Hyphomicrobiales</taxon>
        <taxon>Methylobacteriaceae</taxon>
        <taxon>Methylobacterium</taxon>
    </lineage>
</organism>
<reference evidence="3" key="3">
    <citation type="submission" date="2021-08" db="EMBL/GenBank/DDBJ databases">
        <authorList>
            <person name="Tani A."/>
            <person name="Ola A."/>
            <person name="Ogura Y."/>
            <person name="Katsura K."/>
            <person name="Hayashi T."/>
        </authorList>
    </citation>
    <scope>NUCLEOTIDE SEQUENCE</scope>
    <source>
        <strain evidence="3">DSM 22415</strain>
    </source>
</reference>
<evidence type="ECO:0000256" key="2">
    <source>
        <dbReference type="SAM" id="SignalP"/>
    </source>
</evidence>
<dbReference type="Proteomes" id="UP001055303">
    <property type="component" value="Unassembled WGS sequence"/>
</dbReference>
<keyword evidence="2" id="KW-0732">Signal</keyword>
<accession>A0A564G0V7</accession>
<name>A0A564G0V7_9HYPH</name>
<feature type="region of interest" description="Disordered" evidence="1">
    <location>
        <begin position="35"/>
        <end position="65"/>
    </location>
</feature>
<protein>
    <submittedName>
        <fullName evidence="4">Uncharacterized protein</fullName>
    </submittedName>
</protein>
<dbReference type="Proteomes" id="UP000401717">
    <property type="component" value="Unassembled WGS sequence"/>
</dbReference>
<evidence type="ECO:0000313" key="4">
    <source>
        <dbReference type="EMBL" id="VUF13852.1"/>
    </source>
</evidence>
<feature type="signal peptide" evidence="2">
    <location>
        <begin position="1"/>
        <end position="24"/>
    </location>
</feature>
<reference evidence="3" key="2">
    <citation type="journal article" date="2021" name="Front. Microbiol.">
        <title>Comprehensive Comparative Genomics and Phenotyping of Methylobacterium Species.</title>
        <authorList>
            <person name="Alessa O."/>
            <person name="Ogura Y."/>
            <person name="Fujitani Y."/>
            <person name="Takami H."/>
            <person name="Hayashi T."/>
            <person name="Sahin N."/>
            <person name="Tani A."/>
        </authorList>
    </citation>
    <scope>NUCLEOTIDE SEQUENCE</scope>
    <source>
        <strain evidence="3">DSM 22415</strain>
    </source>
</reference>
<dbReference type="AlphaFoldDB" id="A0A564G0V7"/>
<sequence>MRQAIALALLAGTLVAGSSGAALAWGNSDSGSGLSPYSALNGNDRSAGVNNGNYRNPRTDPYLRTYGYQNGYDDEAPRYRRVPPRRHYYGYPY</sequence>
<keyword evidence="6" id="KW-1185">Reference proteome</keyword>
<feature type="chain" id="PRO_5021925571" evidence="2">
    <location>
        <begin position="25"/>
        <end position="93"/>
    </location>
</feature>
<dbReference type="EMBL" id="BPQI01000037">
    <property type="protein sequence ID" value="GJD55689.1"/>
    <property type="molecule type" value="Genomic_DNA"/>
</dbReference>